<evidence type="ECO:0000256" key="2">
    <source>
        <dbReference type="ARBA" id="ARBA00012549"/>
    </source>
</evidence>
<accession>A0A395I759</accession>
<dbReference type="Gene3D" id="3.10.450.30">
    <property type="entry name" value="Microbial ribonucleases"/>
    <property type="match status" value="1"/>
</dbReference>
<dbReference type="EMBL" id="KZ824270">
    <property type="protein sequence ID" value="RAL15961.1"/>
    <property type="molecule type" value="Genomic_DNA"/>
</dbReference>
<proteinExistence type="inferred from homology"/>
<evidence type="ECO:0000256" key="8">
    <source>
        <dbReference type="ARBA" id="ARBA00034015"/>
    </source>
</evidence>
<gene>
    <name evidence="10" type="ORF">BO97DRAFT_458962</name>
</gene>
<evidence type="ECO:0000313" key="10">
    <source>
        <dbReference type="EMBL" id="RAL15961.1"/>
    </source>
</evidence>
<keyword evidence="11" id="KW-1185">Reference proteome</keyword>
<evidence type="ECO:0000256" key="9">
    <source>
        <dbReference type="SAM" id="SignalP"/>
    </source>
</evidence>
<dbReference type="GeneID" id="37203550"/>
<dbReference type="AlphaFoldDB" id="A0A395I759"/>
<organism evidence="10 11">
    <name type="scientific">Aspergillus homomorphus (strain CBS 101889)</name>
    <dbReference type="NCBI Taxonomy" id="1450537"/>
    <lineage>
        <taxon>Eukaryota</taxon>
        <taxon>Fungi</taxon>
        <taxon>Dikarya</taxon>
        <taxon>Ascomycota</taxon>
        <taxon>Pezizomycotina</taxon>
        <taxon>Eurotiomycetes</taxon>
        <taxon>Eurotiomycetidae</taxon>
        <taxon>Eurotiales</taxon>
        <taxon>Aspergillaceae</taxon>
        <taxon>Aspergillus</taxon>
        <taxon>Aspergillus subgen. Circumdati</taxon>
    </lineage>
</organism>
<name>A0A395I759_ASPHC</name>
<feature type="signal peptide" evidence="9">
    <location>
        <begin position="1"/>
        <end position="24"/>
    </location>
</feature>
<sequence length="179" mass="19771">MPSIKTFIFHTLLAGALMSQSVLAYYLQDPNASLEQPDIVEDIDKRSNTVPKLSTAEVPSKSYTCPQTSRYAATTYTAGQLKKVYFSAAKLANGGKQLGKNKYPHHYANHENLPFPCGSNMMEFVLDRDHAGDVYGGDEVTTFPDRLIFEYSTTSKTAKARFCGVIRHGDDAFVNCLAT</sequence>
<evidence type="ECO:0000256" key="3">
    <source>
        <dbReference type="ARBA" id="ARBA00022722"/>
    </source>
</evidence>
<dbReference type="GO" id="GO:0016787">
    <property type="term" value="F:hydrolase activity"/>
    <property type="evidence" value="ECO:0007669"/>
    <property type="project" value="UniProtKB-KW"/>
</dbReference>
<reference evidence="10 11" key="1">
    <citation type="submission" date="2018-02" db="EMBL/GenBank/DDBJ databases">
        <title>The genomes of Aspergillus section Nigri reveals drivers in fungal speciation.</title>
        <authorList>
            <consortium name="DOE Joint Genome Institute"/>
            <person name="Vesth T.C."/>
            <person name="Nybo J."/>
            <person name="Theobald S."/>
            <person name="Brandl J."/>
            <person name="Frisvad J.C."/>
            <person name="Nielsen K.F."/>
            <person name="Lyhne E.K."/>
            <person name="Kogle M.E."/>
            <person name="Kuo A."/>
            <person name="Riley R."/>
            <person name="Clum A."/>
            <person name="Nolan M."/>
            <person name="Lipzen A."/>
            <person name="Salamov A."/>
            <person name="Henrissat B."/>
            <person name="Wiebenga A."/>
            <person name="De vries R.P."/>
            <person name="Grigoriev I.V."/>
            <person name="Mortensen U.H."/>
            <person name="Andersen M.R."/>
            <person name="Baker S.E."/>
        </authorList>
    </citation>
    <scope>NUCLEOTIDE SEQUENCE [LARGE SCALE GENOMIC DNA]</scope>
    <source>
        <strain evidence="10 11">CBS 101889</strain>
    </source>
</reference>
<dbReference type="SUPFAM" id="SSF53933">
    <property type="entry name" value="Microbial ribonucleases"/>
    <property type="match status" value="1"/>
</dbReference>
<dbReference type="EC" id="4.6.1.24" evidence="2"/>
<evidence type="ECO:0000256" key="6">
    <source>
        <dbReference type="ARBA" id="ARBA00023157"/>
    </source>
</evidence>
<keyword evidence="6" id="KW-1015">Disulfide bond</keyword>
<dbReference type="PANTHER" id="PTHR42104:SF1">
    <property type="entry name" value="EXTRACELLULAR GUANYL-SPECIFIC RIBONUCLEASE RNTA (AFU_ORTHOLOGUE AFUA_4G03230)"/>
    <property type="match status" value="1"/>
</dbReference>
<keyword evidence="9" id="KW-0732">Signal</keyword>
<keyword evidence="3" id="KW-0540">Nuclease</keyword>
<dbReference type="VEuPathDB" id="FungiDB:BO97DRAFT_458962"/>
<dbReference type="GO" id="GO:0046589">
    <property type="term" value="F:ribonuclease T1 activity"/>
    <property type="evidence" value="ECO:0007669"/>
    <property type="project" value="UniProtKB-EC"/>
</dbReference>
<dbReference type="Proteomes" id="UP000248961">
    <property type="component" value="Unassembled WGS sequence"/>
</dbReference>
<dbReference type="InterPro" id="IPR000026">
    <property type="entry name" value="N1-like"/>
</dbReference>
<dbReference type="InterPro" id="IPR016191">
    <property type="entry name" value="Ribonuclease/ribotoxin"/>
</dbReference>
<evidence type="ECO:0000256" key="5">
    <source>
        <dbReference type="ARBA" id="ARBA00022801"/>
    </source>
</evidence>
<feature type="chain" id="PRO_5017338379" description="ribonuclease T1" evidence="9">
    <location>
        <begin position="25"/>
        <end position="179"/>
    </location>
</feature>
<evidence type="ECO:0000256" key="7">
    <source>
        <dbReference type="ARBA" id="ARBA00023239"/>
    </source>
</evidence>
<dbReference type="GO" id="GO:0003723">
    <property type="term" value="F:RNA binding"/>
    <property type="evidence" value="ECO:0007669"/>
    <property type="project" value="InterPro"/>
</dbReference>
<protein>
    <recommendedName>
        <fullName evidence="2">ribonuclease T1</fullName>
        <ecNumber evidence="2">4.6.1.24</ecNumber>
    </recommendedName>
</protein>
<comment type="similarity">
    <text evidence="1">Belongs to the ribonuclease N1/T1 family.</text>
</comment>
<dbReference type="PANTHER" id="PTHR42104">
    <property type="entry name" value="EXTRACELLULAR GUANYL-SPECIFIC RIBONUCLEASE RNTA (AFU_ORTHOLOGUE AFUA_4G03230)"/>
    <property type="match status" value="1"/>
</dbReference>
<keyword evidence="5" id="KW-0378">Hydrolase</keyword>
<comment type="catalytic activity">
    <reaction evidence="8">
        <text>[RNA] containing guanosine + H2O = an [RNA fragment]-3'-guanosine-3'-phosphate + a 5'-hydroxy-ribonucleotide-3'-[RNA fragment].</text>
        <dbReference type="EC" id="4.6.1.24"/>
    </reaction>
</comment>
<evidence type="ECO:0000313" key="11">
    <source>
        <dbReference type="Proteomes" id="UP000248961"/>
    </source>
</evidence>
<evidence type="ECO:0000256" key="4">
    <source>
        <dbReference type="ARBA" id="ARBA00022759"/>
    </source>
</evidence>
<dbReference type="Pfam" id="PF00545">
    <property type="entry name" value="Ribonuclease"/>
    <property type="match status" value="1"/>
</dbReference>
<dbReference type="RefSeq" id="XP_025555115.1">
    <property type="nucleotide sequence ID" value="XM_025699261.1"/>
</dbReference>
<dbReference type="OrthoDB" id="5425539at2759"/>
<keyword evidence="7" id="KW-0456">Lyase</keyword>
<keyword evidence="4" id="KW-0255">Endonuclease</keyword>
<evidence type="ECO:0000256" key="1">
    <source>
        <dbReference type="ARBA" id="ARBA00009006"/>
    </source>
</evidence>